<name>A0AAE5ZLQ1_CUPNH</name>
<dbReference type="Proteomes" id="UP000296079">
    <property type="component" value="Chromosome 2"/>
</dbReference>
<accession>A0AAE5ZLQ1</accession>
<protein>
    <submittedName>
        <fullName evidence="2">Uncharacterized protein</fullName>
    </submittedName>
</protein>
<reference evidence="2 3" key="1">
    <citation type="submission" date="2019-04" db="EMBL/GenBank/DDBJ databases">
        <title>Long-read de novo sequencing of Cupriavidus necator H16.</title>
        <authorList>
            <person name="Little G.T."/>
            <person name="Ehsaan M."/>
            <person name="Arenas-Lopez C."/>
            <person name="Jawed K."/>
            <person name="Winzer K."/>
            <person name="Kovacs K."/>
            <person name="Malys N."/>
            <person name="Minton N.P."/>
        </authorList>
    </citation>
    <scope>NUCLEOTIDE SEQUENCE [LARGE SCALE GENOMIC DNA]</scope>
    <source>
        <strain evidence="2 3">H16</strain>
    </source>
</reference>
<gene>
    <name evidence="2" type="ORF">E6A55_25880</name>
</gene>
<organism evidence="2 3">
    <name type="scientific">Cupriavidus necator (strain ATCC 17699 / DSM 428 / KCTC 22496 / NCIMB 10442 / H16 / Stanier 337)</name>
    <name type="common">Ralstonia eutropha</name>
    <dbReference type="NCBI Taxonomy" id="381666"/>
    <lineage>
        <taxon>Bacteria</taxon>
        <taxon>Pseudomonadati</taxon>
        <taxon>Pseudomonadota</taxon>
        <taxon>Betaproteobacteria</taxon>
        <taxon>Burkholderiales</taxon>
        <taxon>Burkholderiaceae</taxon>
        <taxon>Cupriavidus</taxon>
    </lineage>
</organism>
<dbReference type="EMBL" id="CP039288">
    <property type="protein sequence ID" value="QCC03978.1"/>
    <property type="molecule type" value="Genomic_DNA"/>
</dbReference>
<proteinExistence type="predicted"/>
<dbReference type="RefSeq" id="WP_136227861.1">
    <property type="nucleotide sequence ID" value="NC_008314.1"/>
</dbReference>
<sequence length="85" mass="9158">MTQCTCPVCGQGARWSPMKNGRVCINCTAPGCGIQLFARSDEADERIRERFILGDGVPYVRNVTETMPATPGPGALEQGELSVWG</sequence>
<evidence type="ECO:0000313" key="3">
    <source>
        <dbReference type="Proteomes" id="UP000296079"/>
    </source>
</evidence>
<evidence type="ECO:0000313" key="2">
    <source>
        <dbReference type="EMBL" id="QCC03978.1"/>
    </source>
</evidence>
<dbReference type="AlphaFoldDB" id="A0AAE5ZLQ1"/>
<feature type="region of interest" description="Disordered" evidence="1">
    <location>
        <begin position="66"/>
        <end position="85"/>
    </location>
</feature>
<evidence type="ECO:0000256" key="1">
    <source>
        <dbReference type="SAM" id="MobiDB-lite"/>
    </source>
</evidence>